<dbReference type="AlphaFoldDB" id="A0AAV7KRD8"/>
<gene>
    <name evidence="1" type="ORF">NDU88_001610</name>
</gene>
<dbReference type="EMBL" id="JANPWB010000016">
    <property type="protein sequence ID" value="KAJ1081428.1"/>
    <property type="molecule type" value="Genomic_DNA"/>
</dbReference>
<evidence type="ECO:0000313" key="1">
    <source>
        <dbReference type="EMBL" id="KAJ1081428.1"/>
    </source>
</evidence>
<organism evidence="1 2">
    <name type="scientific">Pleurodeles waltl</name>
    <name type="common">Iberian ribbed newt</name>
    <dbReference type="NCBI Taxonomy" id="8319"/>
    <lineage>
        <taxon>Eukaryota</taxon>
        <taxon>Metazoa</taxon>
        <taxon>Chordata</taxon>
        <taxon>Craniata</taxon>
        <taxon>Vertebrata</taxon>
        <taxon>Euteleostomi</taxon>
        <taxon>Amphibia</taxon>
        <taxon>Batrachia</taxon>
        <taxon>Caudata</taxon>
        <taxon>Salamandroidea</taxon>
        <taxon>Salamandridae</taxon>
        <taxon>Pleurodelinae</taxon>
        <taxon>Pleurodeles</taxon>
    </lineage>
</organism>
<name>A0AAV7KRD8_PLEWA</name>
<comment type="caution">
    <text evidence="1">The sequence shown here is derived from an EMBL/GenBank/DDBJ whole genome shotgun (WGS) entry which is preliminary data.</text>
</comment>
<reference evidence="1" key="1">
    <citation type="journal article" date="2022" name="bioRxiv">
        <title>Sequencing and chromosome-scale assembly of the giantPleurodeles waltlgenome.</title>
        <authorList>
            <person name="Brown T."/>
            <person name="Elewa A."/>
            <person name="Iarovenko S."/>
            <person name="Subramanian E."/>
            <person name="Araus A.J."/>
            <person name="Petzold A."/>
            <person name="Susuki M."/>
            <person name="Suzuki K.-i.T."/>
            <person name="Hayashi T."/>
            <person name="Toyoda A."/>
            <person name="Oliveira C."/>
            <person name="Osipova E."/>
            <person name="Leigh N.D."/>
            <person name="Simon A."/>
            <person name="Yun M.H."/>
        </authorList>
    </citation>
    <scope>NUCLEOTIDE SEQUENCE</scope>
    <source>
        <strain evidence="1">20211129_DDA</strain>
        <tissue evidence="1">Liver</tissue>
    </source>
</reference>
<sequence>MLRSVGAQSGPESSYGAGTAIASHFWTIDVIAGYTHDWADTSWASTYLVAHAPNQGIVLWGLRMGGWGLPGDVVGCVGWIRL</sequence>
<accession>A0AAV7KRD8</accession>
<feature type="non-terminal residue" evidence="1">
    <location>
        <position position="82"/>
    </location>
</feature>
<protein>
    <submittedName>
        <fullName evidence="1">Uncharacterized protein</fullName>
    </submittedName>
</protein>
<dbReference type="Proteomes" id="UP001066276">
    <property type="component" value="Chromosome 12"/>
</dbReference>
<evidence type="ECO:0000313" key="2">
    <source>
        <dbReference type="Proteomes" id="UP001066276"/>
    </source>
</evidence>
<proteinExistence type="predicted"/>
<keyword evidence="2" id="KW-1185">Reference proteome</keyword>